<evidence type="ECO:0000313" key="2">
    <source>
        <dbReference type="EMBL" id="WWC86397.1"/>
    </source>
</evidence>
<feature type="compositionally biased region" description="Basic and acidic residues" evidence="1">
    <location>
        <begin position="139"/>
        <end position="161"/>
    </location>
</feature>
<protein>
    <recommendedName>
        <fullName evidence="4">DFDF domain-containing protein</fullName>
    </recommendedName>
</protein>
<dbReference type="RefSeq" id="XP_066073160.1">
    <property type="nucleotide sequence ID" value="XM_066217063.1"/>
</dbReference>
<organism evidence="2 3">
    <name type="scientific">Kwoniella dendrophila CBS 6074</name>
    <dbReference type="NCBI Taxonomy" id="1295534"/>
    <lineage>
        <taxon>Eukaryota</taxon>
        <taxon>Fungi</taxon>
        <taxon>Dikarya</taxon>
        <taxon>Basidiomycota</taxon>
        <taxon>Agaricomycotina</taxon>
        <taxon>Tremellomycetes</taxon>
        <taxon>Tremellales</taxon>
        <taxon>Cryptococcaceae</taxon>
        <taxon>Kwoniella</taxon>
    </lineage>
</organism>
<feature type="compositionally biased region" description="Polar residues" evidence="1">
    <location>
        <begin position="92"/>
        <end position="115"/>
    </location>
</feature>
<reference evidence="2 3" key="1">
    <citation type="submission" date="2024-01" db="EMBL/GenBank/DDBJ databases">
        <title>Comparative genomics of Cryptococcus and Kwoniella reveals pathogenesis evolution and contrasting modes of karyotype evolution via chromosome fusion or intercentromeric recombination.</title>
        <authorList>
            <person name="Coelho M.A."/>
            <person name="David-Palma M."/>
            <person name="Shea T."/>
            <person name="Bowers K."/>
            <person name="McGinley-Smith S."/>
            <person name="Mohammad A.W."/>
            <person name="Gnirke A."/>
            <person name="Yurkov A.M."/>
            <person name="Nowrousian M."/>
            <person name="Sun S."/>
            <person name="Cuomo C.A."/>
            <person name="Heitman J."/>
        </authorList>
    </citation>
    <scope>NUCLEOTIDE SEQUENCE [LARGE SCALE GENOMIC DNA]</scope>
    <source>
        <strain evidence="2 3">CBS 6074</strain>
    </source>
</reference>
<dbReference type="GeneID" id="91091945"/>
<sequence>MDLEASGLPMSFGKQTPSLPTKPSGQSDNRGESSGRGYRGIVGGGKRNRGRGRGGMHGGAYHGGPEGNPNGVPVGPPQSGFAGGLKRPHPTSPNDNTSSSHQNVPPNFRHNQPFSNRGAGRGRGGGPRIHQGDGNGRNGGDRGFWKDSFLEDPWKELEDKRARKPSVPQIRN</sequence>
<evidence type="ECO:0008006" key="4">
    <source>
        <dbReference type="Google" id="ProtNLM"/>
    </source>
</evidence>
<proteinExistence type="predicted"/>
<feature type="region of interest" description="Disordered" evidence="1">
    <location>
        <begin position="1"/>
        <end position="172"/>
    </location>
</feature>
<feature type="compositionally biased region" description="Gly residues" evidence="1">
    <location>
        <begin position="55"/>
        <end position="66"/>
    </location>
</feature>
<feature type="compositionally biased region" description="Polar residues" evidence="1">
    <location>
        <begin position="13"/>
        <end position="28"/>
    </location>
</feature>
<evidence type="ECO:0000313" key="3">
    <source>
        <dbReference type="Proteomes" id="UP001355207"/>
    </source>
</evidence>
<dbReference type="AlphaFoldDB" id="A0AAX4JNJ4"/>
<keyword evidence="3" id="KW-1185">Reference proteome</keyword>
<dbReference type="EMBL" id="CP144098">
    <property type="protein sequence ID" value="WWC86397.1"/>
    <property type="molecule type" value="Genomic_DNA"/>
</dbReference>
<dbReference type="Proteomes" id="UP001355207">
    <property type="component" value="Chromosome 1"/>
</dbReference>
<accession>A0AAX4JNJ4</accession>
<name>A0AAX4JNJ4_9TREE</name>
<evidence type="ECO:0000256" key="1">
    <source>
        <dbReference type="SAM" id="MobiDB-lite"/>
    </source>
</evidence>
<feature type="compositionally biased region" description="Gly residues" evidence="1">
    <location>
        <begin position="119"/>
        <end position="138"/>
    </location>
</feature>
<gene>
    <name evidence="2" type="ORF">L201_001273</name>
</gene>